<reference evidence="2 3" key="1">
    <citation type="submission" date="2018-10" db="EMBL/GenBank/DDBJ databases">
        <title>Genomic Encyclopedia of Archaeal and Bacterial Type Strains, Phase II (KMG-II): from individual species to whole genera.</title>
        <authorList>
            <person name="Goeker M."/>
        </authorList>
    </citation>
    <scope>NUCLEOTIDE SEQUENCE [LARGE SCALE GENOMIC DNA]</scope>
    <source>
        <strain evidence="2 3">DSM 25217</strain>
    </source>
</reference>
<dbReference type="Gene3D" id="3.20.80.10">
    <property type="entry name" value="Regulatory factor, effector binding domain"/>
    <property type="match status" value="1"/>
</dbReference>
<dbReference type="InterPro" id="IPR011256">
    <property type="entry name" value="Reg_factor_effector_dom_sf"/>
</dbReference>
<gene>
    <name evidence="2" type="ORF">BXY39_1324</name>
</gene>
<dbReference type="SMART" id="SM00871">
    <property type="entry name" value="AraC_E_bind"/>
    <property type="match status" value="1"/>
</dbReference>
<comment type="caution">
    <text evidence="2">The sequence shown here is derived from an EMBL/GenBank/DDBJ whole genome shotgun (WGS) entry which is preliminary data.</text>
</comment>
<accession>A0A3M0CGF6</accession>
<evidence type="ECO:0000313" key="2">
    <source>
        <dbReference type="EMBL" id="RMB08688.1"/>
    </source>
</evidence>
<dbReference type="InParanoid" id="A0A3M0CGF6"/>
<dbReference type="SUPFAM" id="SSF55136">
    <property type="entry name" value="Probable bacterial effector-binding domain"/>
    <property type="match status" value="1"/>
</dbReference>
<dbReference type="InterPro" id="IPR010499">
    <property type="entry name" value="AraC_E-bd"/>
</dbReference>
<keyword evidence="3" id="KW-1185">Reference proteome</keyword>
<dbReference type="Proteomes" id="UP000271227">
    <property type="component" value="Unassembled WGS sequence"/>
</dbReference>
<dbReference type="RefSeq" id="WP_121938030.1">
    <property type="nucleotide sequence ID" value="NZ_REFR01000010.1"/>
</dbReference>
<name>A0A3M0CGF6_9PROT</name>
<dbReference type="AlphaFoldDB" id="A0A3M0CGF6"/>
<dbReference type="OrthoDB" id="282744at2"/>
<protein>
    <submittedName>
        <fullName evidence="2">AraC family transcriptional regulator</fullName>
    </submittedName>
</protein>
<dbReference type="EMBL" id="REFR01000010">
    <property type="protein sequence ID" value="RMB08688.1"/>
    <property type="molecule type" value="Genomic_DNA"/>
</dbReference>
<sequence>MPEENDVRIERGPGRHLVGLRRTVKMAEAPSVCPQMWAELVPSVPLPGQAEPVMYGVNDAVDMAGGQWDYMVAVEVTTPDMSDGHDHLALQPSAYAVLTHRGPAGELGQSYQWFFNDWLPASGKELSAAPSYERYGPGYDPQTMSGDTEIWFPLKT</sequence>
<evidence type="ECO:0000259" key="1">
    <source>
        <dbReference type="SMART" id="SM00871"/>
    </source>
</evidence>
<proteinExistence type="predicted"/>
<dbReference type="Pfam" id="PF06445">
    <property type="entry name" value="GyrI-like"/>
    <property type="match status" value="1"/>
</dbReference>
<dbReference type="InterPro" id="IPR029442">
    <property type="entry name" value="GyrI-like"/>
</dbReference>
<organism evidence="2 3">
    <name type="scientific">Eilatimonas milleporae</name>
    <dbReference type="NCBI Taxonomy" id="911205"/>
    <lineage>
        <taxon>Bacteria</taxon>
        <taxon>Pseudomonadati</taxon>
        <taxon>Pseudomonadota</taxon>
        <taxon>Alphaproteobacteria</taxon>
        <taxon>Kordiimonadales</taxon>
        <taxon>Kordiimonadaceae</taxon>
        <taxon>Eilatimonas</taxon>
    </lineage>
</organism>
<evidence type="ECO:0000313" key="3">
    <source>
        <dbReference type="Proteomes" id="UP000271227"/>
    </source>
</evidence>
<feature type="domain" description="AraC effector-binding" evidence="1">
    <location>
        <begin position="5"/>
        <end position="155"/>
    </location>
</feature>